<protein>
    <submittedName>
        <fullName evidence="1">Uncharacterized protein</fullName>
    </submittedName>
</protein>
<keyword evidence="2" id="KW-1185">Reference proteome</keyword>
<proteinExistence type="predicted"/>
<gene>
    <name evidence="1" type="ORF">CRG98_014606</name>
</gene>
<name>A0A2I0K8Z7_PUNGR</name>
<organism evidence="1 2">
    <name type="scientific">Punica granatum</name>
    <name type="common">Pomegranate</name>
    <dbReference type="NCBI Taxonomy" id="22663"/>
    <lineage>
        <taxon>Eukaryota</taxon>
        <taxon>Viridiplantae</taxon>
        <taxon>Streptophyta</taxon>
        <taxon>Embryophyta</taxon>
        <taxon>Tracheophyta</taxon>
        <taxon>Spermatophyta</taxon>
        <taxon>Magnoliopsida</taxon>
        <taxon>eudicotyledons</taxon>
        <taxon>Gunneridae</taxon>
        <taxon>Pentapetalae</taxon>
        <taxon>rosids</taxon>
        <taxon>malvids</taxon>
        <taxon>Myrtales</taxon>
        <taxon>Lythraceae</taxon>
        <taxon>Punica</taxon>
    </lineage>
</organism>
<dbReference type="EMBL" id="PGOL01000773">
    <property type="protein sequence ID" value="PKI65021.1"/>
    <property type="molecule type" value="Genomic_DNA"/>
</dbReference>
<sequence>MTYSVFRDLCWAIQVNPITLEPNDHHSHLWGSLRSREPLTLHQNSIGSHRGDVRPEPCPVGSVPGRALFCLIFAGLYGSTRVSFLRTPITVTSGGSLGVGNRRPCINIPSGATVVTSDSKLAQSGLYGSTRVSFLRTTTTVTSGGQLGVGSRRPCSKNTIGSHRGDVLPETCSI</sequence>
<dbReference type="AlphaFoldDB" id="A0A2I0K8Z7"/>
<evidence type="ECO:0000313" key="1">
    <source>
        <dbReference type="EMBL" id="PKI65021.1"/>
    </source>
</evidence>
<reference evidence="1 2" key="1">
    <citation type="submission" date="2017-11" db="EMBL/GenBank/DDBJ databases">
        <title>De-novo sequencing of pomegranate (Punica granatum L.) genome.</title>
        <authorList>
            <person name="Akparov Z."/>
            <person name="Amiraslanov A."/>
            <person name="Hajiyeva S."/>
            <person name="Abbasov M."/>
            <person name="Kaur K."/>
            <person name="Hamwieh A."/>
            <person name="Solovyev V."/>
            <person name="Salamov A."/>
            <person name="Braich B."/>
            <person name="Kosarev P."/>
            <person name="Mahmoud A."/>
            <person name="Hajiyev E."/>
            <person name="Babayeva S."/>
            <person name="Izzatullayeva V."/>
            <person name="Mammadov A."/>
            <person name="Mammadov A."/>
            <person name="Sharifova S."/>
            <person name="Ojaghi J."/>
            <person name="Eynullazada K."/>
            <person name="Bayramov B."/>
            <person name="Abdulazimova A."/>
            <person name="Shahmuradov I."/>
        </authorList>
    </citation>
    <scope>NUCLEOTIDE SEQUENCE [LARGE SCALE GENOMIC DNA]</scope>
    <source>
        <strain evidence="2">cv. AG2017</strain>
        <tissue evidence="1">Leaf</tissue>
    </source>
</reference>
<dbReference type="Proteomes" id="UP000233551">
    <property type="component" value="Unassembled WGS sequence"/>
</dbReference>
<accession>A0A2I0K8Z7</accession>
<comment type="caution">
    <text evidence="1">The sequence shown here is derived from an EMBL/GenBank/DDBJ whole genome shotgun (WGS) entry which is preliminary data.</text>
</comment>
<evidence type="ECO:0000313" key="2">
    <source>
        <dbReference type="Proteomes" id="UP000233551"/>
    </source>
</evidence>